<dbReference type="InterPro" id="IPR032710">
    <property type="entry name" value="NTF2-like_dom_sf"/>
</dbReference>
<reference evidence="2 3" key="1">
    <citation type="journal article" date="2019" name="Int. J. Syst. Evol. Microbiol.">
        <title>The Global Catalogue of Microorganisms (GCM) 10K type strain sequencing project: providing services to taxonomists for standard genome sequencing and annotation.</title>
        <authorList>
            <consortium name="The Broad Institute Genomics Platform"/>
            <consortium name="The Broad Institute Genome Sequencing Center for Infectious Disease"/>
            <person name="Wu L."/>
            <person name="Ma J."/>
        </authorList>
    </citation>
    <scope>NUCLEOTIDE SEQUENCE [LARGE SCALE GENOMIC DNA]</scope>
    <source>
        <strain evidence="2 3">JCM 3325</strain>
    </source>
</reference>
<dbReference type="Gene3D" id="3.10.450.50">
    <property type="match status" value="1"/>
</dbReference>
<dbReference type="RefSeq" id="WP_344592564.1">
    <property type="nucleotide sequence ID" value="NZ_BAAARW010000020.1"/>
</dbReference>
<gene>
    <name evidence="2" type="ORF">GCM10010191_53970</name>
</gene>
<name>A0ABN3JLD9_9ACTN</name>
<sequence>MNVPGSFRAAVESKDLDAITATLAPDITFHSPVMVKPYQGRDAVAALLSVLLEVFEDFHYTHELAGRGPQGNGGSPPAQALVFAARVMGKPVQGLDLITFDGAGLVGDLTVMVRPLPAAMTLARAVGRRVEELGGPQADPTGDGRKPAA</sequence>
<accession>A0ABN3JLD9</accession>
<evidence type="ECO:0000313" key="2">
    <source>
        <dbReference type="EMBL" id="GAA2433098.1"/>
    </source>
</evidence>
<proteinExistence type="predicted"/>
<evidence type="ECO:0000313" key="3">
    <source>
        <dbReference type="Proteomes" id="UP001501231"/>
    </source>
</evidence>
<dbReference type="Pfam" id="PF12680">
    <property type="entry name" value="SnoaL_2"/>
    <property type="match status" value="1"/>
</dbReference>
<protein>
    <submittedName>
        <fullName evidence="2">Nuclear transport factor 2 family protein</fullName>
    </submittedName>
</protein>
<keyword evidence="3" id="KW-1185">Reference proteome</keyword>
<dbReference type="Proteomes" id="UP001501231">
    <property type="component" value="Unassembled WGS sequence"/>
</dbReference>
<dbReference type="SUPFAM" id="SSF54427">
    <property type="entry name" value="NTF2-like"/>
    <property type="match status" value="1"/>
</dbReference>
<organism evidence="2 3">
    <name type="scientific">Actinomadura vinacea</name>
    <dbReference type="NCBI Taxonomy" id="115336"/>
    <lineage>
        <taxon>Bacteria</taxon>
        <taxon>Bacillati</taxon>
        <taxon>Actinomycetota</taxon>
        <taxon>Actinomycetes</taxon>
        <taxon>Streptosporangiales</taxon>
        <taxon>Thermomonosporaceae</taxon>
        <taxon>Actinomadura</taxon>
    </lineage>
</organism>
<dbReference type="EMBL" id="BAAARW010000020">
    <property type="protein sequence ID" value="GAA2433098.1"/>
    <property type="molecule type" value="Genomic_DNA"/>
</dbReference>
<evidence type="ECO:0000259" key="1">
    <source>
        <dbReference type="Pfam" id="PF12680"/>
    </source>
</evidence>
<dbReference type="InterPro" id="IPR037401">
    <property type="entry name" value="SnoaL-like"/>
</dbReference>
<feature type="domain" description="SnoaL-like" evidence="1">
    <location>
        <begin position="7"/>
        <end position="62"/>
    </location>
</feature>
<comment type="caution">
    <text evidence="2">The sequence shown here is derived from an EMBL/GenBank/DDBJ whole genome shotgun (WGS) entry which is preliminary data.</text>
</comment>